<dbReference type="AlphaFoldDB" id="A0A1Q9D166"/>
<organism evidence="2 3">
    <name type="scientific">Symbiodinium microadriaticum</name>
    <name type="common">Dinoflagellate</name>
    <name type="synonym">Zooxanthella microadriatica</name>
    <dbReference type="NCBI Taxonomy" id="2951"/>
    <lineage>
        <taxon>Eukaryota</taxon>
        <taxon>Sar</taxon>
        <taxon>Alveolata</taxon>
        <taxon>Dinophyceae</taxon>
        <taxon>Suessiales</taxon>
        <taxon>Symbiodiniaceae</taxon>
        <taxon>Symbiodinium</taxon>
    </lineage>
</organism>
<dbReference type="Proteomes" id="UP000186817">
    <property type="component" value="Unassembled WGS sequence"/>
</dbReference>
<feature type="region of interest" description="Disordered" evidence="1">
    <location>
        <begin position="634"/>
        <end position="669"/>
    </location>
</feature>
<feature type="region of interest" description="Disordered" evidence="1">
    <location>
        <begin position="763"/>
        <end position="787"/>
    </location>
</feature>
<reference evidence="2 3" key="1">
    <citation type="submission" date="2016-02" db="EMBL/GenBank/DDBJ databases">
        <title>Genome analysis of coral dinoflagellate symbionts highlights evolutionary adaptations to a symbiotic lifestyle.</title>
        <authorList>
            <person name="Aranda M."/>
            <person name="Li Y."/>
            <person name="Liew Y.J."/>
            <person name="Baumgarten S."/>
            <person name="Simakov O."/>
            <person name="Wilson M."/>
            <person name="Piel J."/>
            <person name="Ashoor H."/>
            <person name="Bougouffa S."/>
            <person name="Bajic V.B."/>
            <person name="Ryu T."/>
            <person name="Ravasi T."/>
            <person name="Bayer T."/>
            <person name="Micklem G."/>
            <person name="Kim H."/>
            <person name="Bhak J."/>
            <person name="Lajeunesse T.C."/>
            <person name="Voolstra C.R."/>
        </authorList>
    </citation>
    <scope>NUCLEOTIDE SEQUENCE [LARGE SCALE GENOMIC DNA]</scope>
    <source>
        <strain evidence="2 3">CCMP2467</strain>
    </source>
</reference>
<protein>
    <submittedName>
        <fullName evidence="2">Uncharacterized protein</fullName>
    </submittedName>
</protein>
<keyword evidence="3" id="KW-1185">Reference proteome</keyword>
<dbReference type="EMBL" id="LSRX01000788">
    <property type="protein sequence ID" value="OLP88907.1"/>
    <property type="molecule type" value="Genomic_DNA"/>
</dbReference>
<comment type="caution">
    <text evidence="2">The sequence shown here is derived from an EMBL/GenBank/DDBJ whole genome shotgun (WGS) entry which is preliminary data.</text>
</comment>
<accession>A0A1Q9D166</accession>
<name>A0A1Q9D166_SYMMI</name>
<evidence type="ECO:0000256" key="1">
    <source>
        <dbReference type="SAM" id="MobiDB-lite"/>
    </source>
</evidence>
<gene>
    <name evidence="2" type="ORF">AK812_SmicGene29700</name>
</gene>
<dbReference type="OrthoDB" id="407539at2759"/>
<proteinExistence type="predicted"/>
<sequence>MSFAARRGLLRSFSTVASGVSKDAPRVLYEEIKQKFGYTGVVNHKQVGVRSLYDILRGVQNKKDLETALQTVNLFYNFGVKLKHREMSTRLLAASMRAPAESEALELIGLYGTWLEHPPDASIVYAVGSKEVMSHFLDDGKPMVVRDIAKQLREDWRFLLEAPLYNLAIEAMLSLPHGQDGLLEALVLFQDAVQMGVKLPPKTQLQLLNKCLVAVEEEDEASGTKLESALTVAESLSRDGYVRAGGSEVSCSIAWLLWHMKDLEPGAFSSILDGRDVWDTDFLRVCSAHHQALWMTWLHRACSSFTSRSGFSGDLPAGFFRALEASEDANAKRMVKVCRSTFGRCYPDGEDDVHAAVKRGSWPCLSRRRARVKIRDIGFLSVVHGTRSWHEGRWQWWHKRKQSKTALADRSYYHAMQLPSKVVFFNATSTMTWLTALTLLSSSAEIQRVLAAPDYAVRARVASVSDRCQGGAYERKSHNPRVDLRSAIRKKAGSQEACSTCDERVAKYRPEVWRPVVGKAPLTRTAKAKPANRGRPLDITYNTGLGEGLEAYRYEQESGKSLELVAREEESTIHWTPGPITVHASETGETLPPYPQRTSVSVASMLGVAAAVPKQKPEAKPTSVQMNTPKAQAWRNATETGAGSPAQGLPQLGDVPAEASEAARRPKNKRIPDTASKAEYDEYLLTHLPDAKLVRPMYGRVPEDEKDCLRPILVMDETSSCVFTGVLAKGVNPYATGLVTEALKFCLRQKVIMMTDAERSIKADQSRSQAKLADATGRDLESGSQPLPLDKVKTAMARELDNMEDEPANAHRQDMPDASFRAIATGKIAVVPPKDVGREAHLDRLDALMTESFGTKILPRIGRIGPEEFGGQATHGDHMHRIIRWSASGFHWEADPNYSRQIVERWHCALPFAGRYLVKYPKEVWHFEYQEQPGEVVVLTDSDWSACK</sequence>
<evidence type="ECO:0000313" key="2">
    <source>
        <dbReference type="EMBL" id="OLP88907.1"/>
    </source>
</evidence>
<evidence type="ECO:0000313" key="3">
    <source>
        <dbReference type="Proteomes" id="UP000186817"/>
    </source>
</evidence>